<keyword evidence="2" id="KW-0812">Transmembrane</keyword>
<keyword evidence="4" id="KW-1185">Reference proteome</keyword>
<keyword evidence="2" id="KW-1133">Transmembrane helix</keyword>
<feature type="transmembrane region" description="Helical" evidence="2">
    <location>
        <begin position="91"/>
        <end position="113"/>
    </location>
</feature>
<dbReference type="PANTHER" id="PTHR38848">
    <property type="entry name" value="G-PROTEIN COUPLED RECEPTORS FAMILY 3 PROFILE DOMAIN-CONTAINING PROTEIN"/>
    <property type="match status" value="1"/>
</dbReference>
<evidence type="ECO:0000313" key="3">
    <source>
        <dbReference type="EMBL" id="PBK75882.1"/>
    </source>
</evidence>
<feature type="transmembrane region" description="Helical" evidence="2">
    <location>
        <begin position="209"/>
        <end position="231"/>
    </location>
</feature>
<reference evidence="4" key="1">
    <citation type="journal article" date="2017" name="Nat. Ecol. Evol.">
        <title>Genome expansion and lineage-specific genetic innovations in the forest pathogenic fungi Armillaria.</title>
        <authorList>
            <person name="Sipos G."/>
            <person name="Prasanna A.N."/>
            <person name="Walter M.C."/>
            <person name="O'Connor E."/>
            <person name="Balint B."/>
            <person name="Krizsan K."/>
            <person name="Kiss B."/>
            <person name="Hess J."/>
            <person name="Varga T."/>
            <person name="Slot J."/>
            <person name="Riley R."/>
            <person name="Boka B."/>
            <person name="Rigling D."/>
            <person name="Barry K."/>
            <person name="Lee J."/>
            <person name="Mihaltcheva S."/>
            <person name="LaButti K."/>
            <person name="Lipzen A."/>
            <person name="Waldron R."/>
            <person name="Moloney N.M."/>
            <person name="Sperisen C."/>
            <person name="Kredics L."/>
            <person name="Vagvoelgyi C."/>
            <person name="Patrignani A."/>
            <person name="Fitzpatrick D."/>
            <person name="Nagy I."/>
            <person name="Doyle S."/>
            <person name="Anderson J.B."/>
            <person name="Grigoriev I.V."/>
            <person name="Gueldener U."/>
            <person name="Muensterkoetter M."/>
            <person name="Nagy L.G."/>
        </authorList>
    </citation>
    <scope>NUCLEOTIDE SEQUENCE [LARGE SCALE GENOMIC DNA]</scope>
    <source>
        <strain evidence="4">28-4</strain>
    </source>
</reference>
<name>A0A2H3C9G3_9AGAR</name>
<feature type="region of interest" description="Disordered" evidence="1">
    <location>
        <begin position="304"/>
        <end position="323"/>
    </location>
</feature>
<gene>
    <name evidence="3" type="ORF">ARMSODRAFT_413243</name>
</gene>
<feature type="transmembrane region" description="Helical" evidence="2">
    <location>
        <begin position="243"/>
        <end position="267"/>
    </location>
</feature>
<protein>
    <recommendedName>
        <fullName evidence="5">Transmembrane protein</fullName>
    </recommendedName>
</protein>
<feature type="transmembrane region" description="Helical" evidence="2">
    <location>
        <begin position="166"/>
        <end position="189"/>
    </location>
</feature>
<dbReference type="PANTHER" id="PTHR38848:SF3">
    <property type="entry name" value="G-PROTEIN COUPLED RECEPTORS FAMILY 3 PROFILE DOMAIN-CONTAINING PROTEIN"/>
    <property type="match status" value="1"/>
</dbReference>
<evidence type="ECO:0000256" key="2">
    <source>
        <dbReference type="SAM" id="Phobius"/>
    </source>
</evidence>
<feature type="transmembrane region" description="Helical" evidence="2">
    <location>
        <begin position="42"/>
        <end position="64"/>
    </location>
</feature>
<dbReference type="AlphaFoldDB" id="A0A2H3C9G3"/>
<keyword evidence="2" id="KW-0472">Membrane</keyword>
<feature type="transmembrane region" description="Helical" evidence="2">
    <location>
        <begin position="119"/>
        <end position="145"/>
    </location>
</feature>
<feature type="transmembrane region" description="Helical" evidence="2">
    <location>
        <begin position="273"/>
        <end position="295"/>
    </location>
</feature>
<sequence>MPIICMIGDRLTSSKTSAVATSTSTFRLSLILDLSADTMPSLVFPSVGVQLLSSLVFFIGVTTLTHCLSRRTLTEDLSTWKFAIRIPWPRLCILLIFLDSWLFLFSSGVLTFGVGLETHATICAVAIYICVFFYSTSKFLVYCFLIEKVHLVWSPSGGVRRLQSKIYILCAITVGLYTIAIAVMVIGSVTFLREHDQVCIIGLKPFSSIFLLAYDLYITVFLTTLFLWPILRSSVPNPRIRMVAIRTLIAAMVALTTSIVNMAVLTSFDGHELGWVCLCSCGADVIFNALALFWVTSGSLSKINGPTPSPSRGTDPRRPAEMRARASSVVVVGHNSPIKSSFSHMTSFDKPRHSISVDLPSTPASTMTFNSTSSPAFDDTYFPRSPQLPSPLFRTTTPTTYSEISESHELQVTMPTEYDADADKGEYL</sequence>
<evidence type="ECO:0008006" key="5">
    <source>
        <dbReference type="Google" id="ProtNLM"/>
    </source>
</evidence>
<evidence type="ECO:0000256" key="1">
    <source>
        <dbReference type="SAM" id="MobiDB-lite"/>
    </source>
</evidence>
<dbReference type="Proteomes" id="UP000218334">
    <property type="component" value="Unassembled WGS sequence"/>
</dbReference>
<evidence type="ECO:0000313" key="4">
    <source>
        <dbReference type="Proteomes" id="UP000218334"/>
    </source>
</evidence>
<dbReference type="EMBL" id="KZ293417">
    <property type="protein sequence ID" value="PBK75882.1"/>
    <property type="molecule type" value="Genomic_DNA"/>
</dbReference>
<feature type="compositionally biased region" description="Basic and acidic residues" evidence="1">
    <location>
        <begin position="314"/>
        <end position="323"/>
    </location>
</feature>
<proteinExistence type="predicted"/>
<accession>A0A2H3C9G3</accession>
<organism evidence="3 4">
    <name type="scientific">Armillaria solidipes</name>
    <dbReference type="NCBI Taxonomy" id="1076256"/>
    <lineage>
        <taxon>Eukaryota</taxon>
        <taxon>Fungi</taxon>
        <taxon>Dikarya</taxon>
        <taxon>Basidiomycota</taxon>
        <taxon>Agaricomycotina</taxon>
        <taxon>Agaricomycetes</taxon>
        <taxon>Agaricomycetidae</taxon>
        <taxon>Agaricales</taxon>
        <taxon>Marasmiineae</taxon>
        <taxon>Physalacriaceae</taxon>
        <taxon>Armillaria</taxon>
    </lineage>
</organism>